<dbReference type="SUPFAM" id="SSF52833">
    <property type="entry name" value="Thioredoxin-like"/>
    <property type="match status" value="1"/>
</dbReference>
<reference evidence="4 6" key="3">
    <citation type="submission" date="2018-08" db="EMBL/GenBank/DDBJ databases">
        <title>Vibrio harveyi strains pathogenic to white snook Centropomus viridis Lockington (1877) and potential probiotic bacteria.</title>
        <authorList>
            <person name="Soto-Rodriguez S."/>
            <person name="Gomez-Gil B."/>
            <person name="Lozano-Olvera R."/>
        </authorList>
    </citation>
    <scope>NUCLEOTIDE SEQUENCE [LARGE SCALE GENOMIC DNA]</scope>
    <source>
        <strain evidence="4 6">CAIM 1508</strain>
    </source>
</reference>
<accession>A0A2S0SI61</accession>
<dbReference type="InterPro" id="IPR013766">
    <property type="entry name" value="Thioredoxin_domain"/>
</dbReference>
<dbReference type="InterPro" id="IPR000866">
    <property type="entry name" value="AhpC/TSA"/>
</dbReference>
<dbReference type="RefSeq" id="WP_009696931.1">
    <property type="nucleotide sequence ID" value="NZ_AP031615.1"/>
</dbReference>
<reference evidence="3" key="2">
    <citation type="submission" date="2018-01" db="EMBL/GenBank/DDBJ databases">
        <title>FDA dAtabase for Regulatory Grade micrObial Sequences (FDA-ARGOS): Supporting development and validation of Infectious Disease Dx tests.</title>
        <authorList>
            <person name="Hoffmann M."/>
            <person name="Allard M."/>
            <person name="Evans P."/>
            <person name="Brown E."/>
            <person name="Tallon L."/>
            <person name="Sadzewicz L."/>
            <person name="Sengamalay N."/>
            <person name="Ott S."/>
            <person name="Godinez A."/>
            <person name="Nagaraj S."/>
            <person name="Vyas G."/>
            <person name="Aluvathingal J."/>
            <person name="Nadendla S."/>
            <person name="Geyer C."/>
            <person name="Sichtig H."/>
        </authorList>
    </citation>
    <scope>NUCLEOTIDE SEQUENCE</scope>
    <source>
        <strain evidence="3">FDAARGOS_107</strain>
    </source>
</reference>
<dbReference type="PROSITE" id="PS51257">
    <property type="entry name" value="PROKAR_LIPOPROTEIN"/>
    <property type="match status" value="1"/>
</dbReference>
<dbReference type="PROSITE" id="PS51352">
    <property type="entry name" value="THIOREDOXIN_2"/>
    <property type="match status" value="1"/>
</dbReference>
<evidence type="ECO:0000313" key="3">
    <source>
        <dbReference type="EMBL" id="AMG00216.1"/>
    </source>
</evidence>
<dbReference type="OrthoDB" id="9788279at2"/>
<organism evidence="4 6">
    <name type="scientific">Vibrio harveyi</name>
    <name type="common">Beneckea harveyi</name>
    <dbReference type="NCBI Taxonomy" id="669"/>
    <lineage>
        <taxon>Bacteria</taxon>
        <taxon>Pseudomonadati</taxon>
        <taxon>Pseudomonadota</taxon>
        <taxon>Gammaproteobacteria</taxon>
        <taxon>Vibrionales</taxon>
        <taxon>Vibrionaceae</taxon>
        <taxon>Vibrio</taxon>
    </lineage>
</organism>
<dbReference type="EMBL" id="CP014039">
    <property type="protein sequence ID" value="AMG00216.1"/>
    <property type="molecule type" value="Genomic_DNA"/>
</dbReference>
<dbReference type="GO" id="GO:0016491">
    <property type="term" value="F:oxidoreductase activity"/>
    <property type="evidence" value="ECO:0007669"/>
    <property type="project" value="InterPro"/>
</dbReference>
<dbReference type="KEGG" id="vhr:AL538_21185"/>
<evidence type="ECO:0000259" key="2">
    <source>
        <dbReference type="PROSITE" id="PS51352"/>
    </source>
</evidence>
<dbReference type="Pfam" id="PF00578">
    <property type="entry name" value="AhpC-TSA"/>
    <property type="match status" value="1"/>
</dbReference>
<gene>
    <name evidence="3" type="ORF">AL538_21185</name>
    <name evidence="4" type="ORF">DS957_013930</name>
</gene>
<dbReference type="InterPro" id="IPR050553">
    <property type="entry name" value="Thioredoxin_ResA/DsbE_sf"/>
</dbReference>
<feature type="signal peptide" evidence="1">
    <location>
        <begin position="1"/>
        <end position="25"/>
    </location>
</feature>
<reference evidence="5" key="1">
    <citation type="submission" date="2015-12" db="EMBL/GenBank/DDBJ databases">
        <title>FDA dAtabase for Regulatory Grade micrObial Sequences (FDA-ARGOS): Supporting development and validation of Infectious Disease Dx tests.</title>
        <authorList>
            <person name="Hoffmann M."/>
            <person name="Allard M."/>
            <person name="Evans P."/>
            <person name="Brown E."/>
            <person name="Tallon L.J."/>
            <person name="Sadzewicz L."/>
            <person name="Sengamalay N."/>
            <person name="Ott S."/>
            <person name="Godinez A."/>
            <person name="Nagaraj S."/>
            <person name="Vyas G."/>
            <person name="Aluvathingal J."/>
            <person name="Nadendla S."/>
            <person name="Geyer C."/>
            <person name="Sichtig H."/>
        </authorList>
    </citation>
    <scope>NUCLEOTIDE SEQUENCE [LARGE SCALE GENOMIC DNA]</scope>
    <source>
        <strain evidence="5">ATCC 43516</strain>
    </source>
</reference>
<dbReference type="Proteomes" id="UP000067422">
    <property type="component" value="Chromosome 2"/>
</dbReference>
<feature type="chain" id="PRO_5044578818" evidence="1">
    <location>
        <begin position="26"/>
        <end position="160"/>
    </location>
</feature>
<keyword evidence="5" id="KW-1185">Reference proteome</keyword>
<sequence length="160" mass="18045">MWHKRRYVIALLAMLALFGCKDQKAQIGQPSPDIAAMNAAQQTVSLESYQGKKIVLEFWSSTCGACIAMMKKWQDVYARRSDEVAVIAINIDDYEVDLNEYATKYGFSFPMVKDQLGITKERFSIGVTPTTYLINRDGKLVDMHIGYSASMDLDKVISQL</sequence>
<protein>
    <submittedName>
        <fullName evidence="4">TlpA family protein disulfide reductase</fullName>
    </submittedName>
</protein>
<proteinExistence type="predicted"/>
<dbReference type="GO" id="GO:0016209">
    <property type="term" value="F:antioxidant activity"/>
    <property type="evidence" value="ECO:0007669"/>
    <property type="project" value="InterPro"/>
</dbReference>
<dbReference type="InterPro" id="IPR036249">
    <property type="entry name" value="Thioredoxin-like_sf"/>
</dbReference>
<dbReference type="Gene3D" id="3.40.30.10">
    <property type="entry name" value="Glutaredoxin"/>
    <property type="match status" value="1"/>
</dbReference>
<dbReference type="Proteomes" id="UP000253437">
    <property type="component" value="Unassembled WGS sequence"/>
</dbReference>
<dbReference type="CDD" id="cd02966">
    <property type="entry name" value="TlpA_like_family"/>
    <property type="match status" value="1"/>
</dbReference>
<dbReference type="PANTHER" id="PTHR42852:SF13">
    <property type="entry name" value="PROTEIN DIPZ"/>
    <property type="match status" value="1"/>
</dbReference>
<dbReference type="PANTHER" id="PTHR42852">
    <property type="entry name" value="THIOL:DISULFIDE INTERCHANGE PROTEIN DSBE"/>
    <property type="match status" value="1"/>
</dbReference>
<evidence type="ECO:0000313" key="4">
    <source>
        <dbReference type="EMBL" id="RIW11899.1"/>
    </source>
</evidence>
<dbReference type="GeneID" id="83583948"/>
<dbReference type="AlphaFoldDB" id="A0A2S0SI61"/>
<name>A0A2S0SI61_VIBHA</name>
<feature type="domain" description="Thioredoxin" evidence="2">
    <location>
        <begin position="25"/>
        <end position="160"/>
    </location>
</feature>
<evidence type="ECO:0000256" key="1">
    <source>
        <dbReference type="SAM" id="SignalP"/>
    </source>
</evidence>
<evidence type="ECO:0000313" key="5">
    <source>
        <dbReference type="Proteomes" id="UP000067422"/>
    </source>
</evidence>
<evidence type="ECO:0000313" key="6">
    <source>
        <dbReference type="Proteomes" id="UP000253437"/>
    </source>
</evidence>
<dbReference type="EMBL" id="QOUW02000048">
    <property type="protein sequence ID" value="RIW11899.1"/>
    <property type="molecule type" value="Genomic_DNA"/>
</dbReference>
<keyword evidence="1" id="KW-0732">Signal</keyword>